<dbReference type="EMBL" id="JABMCH010000059">
    <property type="protein sequence ID" value="NUU46621.1"/>
    <property type="molecule type" value="Genomic_DNA"/>
</dbReference>
<dbReference type="SUPFAM" id="SSF47413">
    <property type="entry name" value="lambda repressor-like DNA-binding domains"/>
    <property type="match status" value="1"/>
</dbReference>
<feature type="domain" description="HTH cro/C1-type" evidence="2">
    <location>
        <begin position="26"/>
        <end position="73"/>
    </location>
</feature>
<dbReference type="Pfam" id="PF01381">
    <property type="entry name" value="HTH_3"/>
    <property type="match status" value="1"/>
</dbReference>
<accession>A0A7Y6B4Z1</accession>
<dbReference type="PANTHER" id="PTHR36924:SF1">
    <property type="entry name" value="ANTITOXIN HIGA-1"/>
    <property type="match status" value="1"/>
</dbReference>
<dbReference type="Proteomes" id="UP000536441">
    <property type="component" value="Unassembled WGS sequence"/>
</dbReference>
<dbReference type="SMART" id="SM00530">
    <property type="entry name" value="HTH_XRE"/>
    <property type="match status" value="1"/>
</dbReference>
<keyword evidence="1" id="KW-0238">DNA-binding</keyword>
<reference evidence="3 4" key="1">
    <citation type="submission" date="2020-05" db="EMBL/GenBank/DDBJ databases">
        <title>Genome Sequencing of Type Strains.</title>
        <authorList>
            <person name="Lemaire J.F."/>
            <person name="Inderbitzin P."/>
            <person name="Gregorio O.A."/>
            <person name="Collins S.B."/>
            <person name="Wespe N."/>
            <person name="Knight-Connoni V."/>
        </authorList>
    </citation>
    <scope>NUCLEOTIDE SEQUENCE [LARGE SCALE GENOMIC DNA]</scope>
    <source>
        <strain evidence="3 4">DSM 100049</strain>
    </source>
</reference>
<dbReference type="InterPro" id="IPR013430">
    <property type="entry name" value="Toxin_antidote_HigA"/>
</dbReference>
<sequence length="110" mass="12203">MADTRDFPPQLPGVFLRDRVLRKAGAKITQESLADALDVSRFTVNQIINGHRAITADMAVRLAHVLGTSADLWLDMQKRVDLFEARRKLDAEAPHLTILRESGTEPPSGN</sequence>
<name>A0A7Y6B4Z1_9SPHN</name>
<protein>
    <submittedName>
        <fullName evidence="3">HigA family addiction module antidote protein</fullName>
    </submittedName>
</protein>
<dbReference type="GO" id="GO:0003677">
    <property type="term" value="F:DNA binding"/>
    <property type="evidence" value="ECO:0007669"/>
    <property type="project" value="UniProtKB-KW"/>
</dbReference>
<evidence type="ECO:0000313" key="4">
    <source>
        <dbReference type="Proteomes" id="UP000536441"/>
    </source>
</evidence>
<proteinExistence type="predicted"/>
<gene>
    <name evidence="3" type="ORF">HP438_06485</name>
</gene>
<comment type="caution">
    <text evidence="3">The sequence shown here is derived from an EMBL/GenBank/DDBJ whole genome shotgun (WGS) entry which is preliminary data.</text>
</comment>
<dbReference type="Gene3D" id="1.10.260.40">
    <property type="entry name" value="lambda repressor-like DNA-binding domains"/>
    <property type="match status" value="1"/>
</dbReference>
<dbReference type="InterPro" id="IPR010982">
    <property type="entry name" value="Lambda_DNA-bd_dom_sf"/>
</dbReference>
<dbReference type="NCBIfam" id="TIGR02607">
    <property type="entry name" value="antidote_HigA"/>
    <property type="match status" value="1"/>
</dbReference>
<organism evidence="3 4">
    <name type="scientific">Sphingomonas zeae</name>
    <dbReference type="NCBI Taxonomy" id="1646122"/>
    <lineage>
        <taxon>Bacteria</taxon>
        <taxon>Pseudomonadati</taxon>
        <taxon>Pseudomonadota</taxon>
        <taxon>Alphaproteobacteria</taxon>
        <taxon>Sphingomonadales</taxon>
        <taxon>Sphingomonadaceae</taxon>
        <taxon>Sphingomonas</taxon>
    </lineage>
</organism>
<dbReference type="PROSITE" id="PS50943">
    <property type="entry name" value="HTH_CROC1"/>
    <property type="match status" value="1"/>
</dbReference>
<dbReference type="AlphaFoldDB" id="A0A7Y6B4Z1"/>
<dbReference type="PANTHER" id="PTHR36924">
    <property type="entry name" value="ANTITOXIN HIGA-1"/>
    <property type="match status" value="1"/>
</dbReference>
<dbReference type="InterPro" id="IPR001387">
    <property type="entry name" value="Cro/C1-type_HTH"/>
</dbReference>
<dbReference type="CDD" id="cd00093">
    <property type="entry name" value="HTH_XRE"/>
    <property type="match status" value="1"/>
</dbReference>
<evidence type="ECO:0000256" key="1">
    <source>
        <dbReference type="ARBA" id="ARBA00023125"/>
    </source>
</evidence>
<evidence type="ECO:0000313" key="3">
    <source>
        <dbReference type="EMBL" id="NUU46621.1"/>
    </source>
</evidence>
<evidence type="ECO:0000259" key="2">
    <source>
        <dbReference type="PROSITE" id="PS50943"/>
    </source>
</evidence>
<keyword evidence="4" id="KW-1185">Reference proteome</keyword>